<dbReference type="InterPro" id="IPR043504">
    <property type="entry name" value="Peptidase_S1_PA_chymotrypsin"/>
</dbReference>
<accession>A0A2T3M9K4</accession>
<dbReference type="PROSITE" id="PS00135">
    <property type="entry name" value="TRYPSIN_SER"/>
    <property type="match status" value="1"/>
</dbReference>
<keyword evidence="2" id="KW-0720">Serine protease</keyword>
<dbReference type="SMART" id="SM00020">
    <property type="entry name" value="Tryp_SPc"/>
    <property type="match status" value="1"/>
</dbReference>
<dbReference type="Gene3D" id="2.40.10.10">
    <property type="entry name" value="Trypsin-like serine proteases"/>
    <property type="match status" value="1"/>
</dbReference>
<protein>
    <submittedName>
        <fullName evidence="5">Serine protease</fullName>
    </submittedName>
</protein>
<keyword evidence="2 5" id="KW-0645">Protease</keyword>
<dbReference type="PROSITE" id="PS00134">
    <property type="entry name" value="TRYPSIN_HIS"/>
    <property type="match status" value="1"/>
</dbReference>
<dbReference type="PANTHER" id="PTHR24258">
    <property type="entry name" value="SERINE PROTEASE-RELATED"/>
    <property type="match status" value="1"/>
</dbReference>
<keyword evidence="2" id="KW-0378">Hydrolase</keyword>
<evidence type="ECO:0000259" key="4">
    <source>
        <dbReference type="PROSITE" id="PS50240"/>
    </source>
</evidence>
<evidence type="ECO:0000313" key="5">
    <source>
        <dbReference type="EMBL" id="PSV89395.1"/>
    </source>
</evidence>
<dbReference type="InterPro" id="IPR033116">
    <property type="entry name" value="TRYPSIN_SER"/>
</dbReference>
<dbReference type="InterPro" id="IPR009003">
    <property type="entry name" value="Peptidase_S1_PA"/>
</dbReference>
<dbReference type="SUPFAM" id="SSF50494">
    <property type="entry name" value="Trypsin-like serine proteases"/>
    <property type="match status" value="1"/>
</dbReference>
<dbReference type="STRING" id="553611.GCA_001557755_03152"/>
<keyword evidence="3" id="KW-0732">Signal</keyword>
<name>A0A2T3M9K4_PHOLE</name>
<dbReference type="CDD" id="cd00190">
    <property type="entry name" value="Tryp_SPc"/>
    <property type="match status" value="1"/>
</dbReference>
<dbReference type="Proteomes" id="UP000240410">
    <property type="component" value="Unassembled WGS sequence"/>
</dbReference>
<feature type="signal peptide" evidence="3">
    <location>
        <begin position="1"/>
        <end position="23"/>
    </location>
</feature>
<dbReference type="Pfam" id="PF00089">
    <property type="entry name" value="Trypsin"/>
    <property type="match status" value="2"/>
</dbReference>
<dbReference type="GO" id="GO:0004252">
    <property type="term" value="F:serine-type endopeptidase activity"/>
    <property type="evidence" value="ECO:0007669"/>
    <property type="project" value="InterPro"/>
</dbReference>
<dbReference type="PRINTS" id="PR00722">
    <property type="entry name" value="CHYMOTRYPSIN"/>
</dbReference>
<evidence type="ECO:0000313" key="6">
    <source>
        <dbReference type="Proteomes" id="UP000240410"/>
    </source>
</evidence>
<dbReference type="GO" id="GO:0006508">
    <property type="term" value="P:proteolysis"/>
    <property type="evidence" value="ECO:0007669"/>
    <property type="project" value="UniProtKB-KW"/>
</dbReference>
<keyword evidence="1" id="KW-1015">Disulfide bond</keyword>
<comment type="caution">
    <text evidence="5">The sequence shown here is derived from an EMBL/GenBank/DDBJ whole genome shotgun (WGS) entry which is preliminary data.</text>
</comment>
<evidence type="ECO:0000256" key="1">
    <source>
        <dbReference type="ARBA" id="ARBA00023157"/>
    </source>
</evidence>
<reference evidence="5 6" key="1">
    <citation type="submission" date="2018-03" db="EMBL/GenBank/DDBJ databases">
        <title>Whole genome sequencing of Histamine producing bacteria.</title>
        <authorList>
            <person name="Butler K."/>
        </authorList>
    </citation>
    <scope>NUCLEOTIDE SEQUENCE [LARGE SCALE GENOMIC DNA]</scope>
    <source>
        <strain evidence="5 6">ATCC 33979</strain>
    </source>
</reference>
<dbReference type="InterPro" id="IPR018114">
    <property type="entry name" value="TRYPSIN_HIS"/>
</dbReference>
<feature type="chain" id="PRO_5015550487" evidence="3">
    <location>
        <begin position="24"/>
        <end position="408"/>
    </location>
</feature>
<dbReference type="EMBL" id="PYOJ01000013">
    <property type="protein sequence ID" value="PSV89395.1"/>
    <property type="molecule type" value="Genomic_DNA"/>
</dbReference>
<sequence>MVNKFTHSLSVCIALGLAGSAYAQADQTPTPFIIGGSPVTVATEDNFMASLRLNKANESHFCGATVLDDRWLLTAAHCVVAGGGTGESGLTVIAPSDITVTTGLVDNATADIKDIYSATHVVVHPDYNPLIILEISSGNGVNLETEIVNTALDNDVALIRVNRDFNGVGKVKLASTSAAVELDDKLRGQWNDKNLPENVKVQGWGVTENKAPAEDEEEKSLNYEGGETSDVLLETMLASFPIDKCYERFESQDPEGIFIDSPSNTTKLCTLPARKLDGSDLMGPDACFGDSGGPLLTQDNDSNWVQIGIVSGGSAGEPQCGSLTRPTFYARVGTYYEWITESVKTVPESAITLPAFLEKEKEQAEQGCNDSISANNCNIGKNDSGGGYIGGLMLTLLGSMAWIRRKRH</sequence>
<dbReference type="InterPro" id="IPR001314">
    <property type="entry name" value="Peptidase_S1A"/>
</dbReference>
<feature type="domain" description="Peptidase S1" evidence="4">
    <location>
        <begin position="33"/>
        <end position="344"/>
    </location>
</feature>
<proteinExistence type="predicted"/>
<dbReference type="RefSeq" id="WP_008989417.1">
    <property type="nucleotide sequence ID" value="NZ_PYOJ01000013.1"/>
</dbReference>
<evidence type="ECO:0000256" key="3">
    <source>
        <dbReference type="SAM" id="SignalP"/>
    </source>
</evidence>
<gene>
    <name evidence="5" type="ORF">CTM89_11890</name>
</gene>
<dbReference type="PANTHER" id="PTHR24258:SF140">
    <property type="entry name" value="BCDNA.GH08420-RELATED"/>
    <property type="match status" value="1"/>
</dbReference>
<dbReference type="OrthoDB" id="9813836at2"/>
<dbReference type="AlphaFoldDB" id="A0A2T3M9K4"/>
<evidence type="ECO:0000256" key="2">
    <source>
        <dbReference type="RuleBase" id="RU363034"/>
    </source>
</evidence>
<dbReference type="InterPro" id="IPR001254">
    <property type="entry name" value="Trypsin_dom"/>
</dbReference>
<organism evidence="5 6">
    <name type="scientific">Photobacterium leiognathi</name>
    <dbReference type="NCBI Taxonomy" id="553611"/>
    <lineage>
        <taxon>Bacteria</taxon>
        <taxon>Pseudomonadati</taxon>
        <taxon>Pseudomonadota</taxon>
        <taxon>Gammaproteobacteria</taxon>
        <taxon>Vibrionales</taxon>
        <taxon>Vibrionaceae</taxon>
        <taxon>Photobacterium</taxon>
    </lineage>
</organism>
<dbReference type="PROSITE" id="PS50240">
    <property type="entry name" value="TRYPSIN_DOM"/>
    <property type="match status" value="1"/>
</dbReference>